<name>A0A8H2JG87_MYCMU</name>
<proteinExistence type="predicted"/>
<reference evidence="1 3" key="3">
    <citation type="journal article" date="2019" name="Sci. Rep.">
        <title>Insight into the biology of Mycobacterium mucogenicum and Mycobacterium neoaurum clade members.</title>
        <authorList>
            <person name="Behra P.R.K."/>
            <person name="Pettersson B.M.F."/>
            <person name="Ramesh M."/>
            <person name="Dasgupta S."/>
            <person name="Kirsebom L.A."/>
        </authorList>
    </citation>
    <scope>NUCLEOTIDE SEQUENCE [LARGE SCALE GENOMIC DNA]</scope>
    <source>
        <strain evidence="1 3">DSM 44124</strain>
    </source>
</reference>
<reference evidence="2" key="1">
    <citation type="submission" date="2018-01" db="EMBL/GenBank/DDBJ databases">
        <title>Comparative genomics of Mycobacterium mucogenicum and Mycobacterium neoaurum clade members emphasizing tRNA and non-coding RNA.</title>
        <authorList>
            <person name="Behra P.R.K."/>
            <person name="Pettersson B.M.F."/>
            <person name="Das S."/>
            <person name="Dasgupta S."/>
            <person name="Kirsebom L.A."/>
        </authorList>
    </citation>
    <scope>NUCLEOTIDE SEQUENCE</scope>
    <source>
        <strain evidence="2">DSM 44124</strain>
    </source>
</reference>
<gene>
    <name evidence="1" type="ORF">C1S78_027435</name>
    <name evidence="2" type="ORF">C1S78_27385</name>
</gene>
<sequence>MANIKTATAITPVTLQGQLSTAETTFYTAAVGKALKVSTATLTNTTASPVTVSLSIVKSGGSAGGANRIRSGLSLAANTSIDVQLGVLNEGDFISAIAGTAAAVTFAITGFEFSSDSVAAATGIRLVAYGARGYGSNVNSINTTINVTTDLNRYLIVPLFLSNNAAEWAKWENYTAFTVTSDKSGALTRLASANCDVGGQETGSVHFFGVANPATGLHTITTNVTKTGTNKFIQNMKPMLYAGVSGVNGAASNTSGGSSNLTALAVVSAAGNVPLFAGIGFSPYEAIDQIVRDMDSRAKNNVVLEAAGAASVTFNTGPSMKHGEVGINLVAA</sequence>
<dbReference type="EMBL" id="POTL01000001">
    <property type="protein sequence ID" value="TLH55599.1"/>
    <property type="molecule type" value="Genomic_DNA"/>
</dbReference>
<evidence type="ECO:0000313" key="2">
    <source>
        <dbReference type="EMBL" id="TLH55599.1"/>
    </source>
</evidence>
<dbReference type="AlphaFoldDB" id="A0A8H2JG87"/>
<reference evidence="1 3" key="2">
    <citation type="journal article" date="2019" name="BMC Evol. Biol.">
        <title>Comparative genomics of Mycobacterium mucogenicum and Mycobacterium neoaurum clade members emphasizing tRNA and non-coding RNA.</title>
        <authorList>
            <person name="Behra P.R.K."/>
            <person name="Pettersson B.M.F."/>
            <person name="Das S."/>
            <person name="Dasgupta S."/>
            <person name="Kirsebom L.A."/>
        </authorList>
    </citation>
    <scope>NUCLEOTIDE SEQUENCE [LARGE SCALE GENOMIC DNA]</scope>
    <source>
        <strain evidence="1 3">DSM 44124</strain>
    </source>
</reference>
<dbReference type="Proteomes" id="UP000309231">
    <property type="component" value="Chromosome"/>
</dbReference>
<dbReference type="RefSeq" id="WP_053855141.1">
    <property type="nucleotide sequence ID" value="NZ_ANBS01000055.1"/>
</dbReference>
<evidence type="ECO:0000313" key="3">
    <source>
        <dbReference type="Proteomes" id="UP000309231"/>
    </source>
</evidence>
<dbReference type="KEGG" id="mmuc:C1S78_027435"/>
<accession>A0A8H2JG87</accession>
<organism evidence="2">
    <name type="scientific">Mycolicibacterium mucogenicum DSM 44124</name>
    <dbReference type="NCBI Taxonomy" id="1226753"/>
    <lineage>
        <taxon>Bacteria</taxon>
        <taxon>Bacillati</taxon>
        <taxon>Actinomycetota</taxon>
        <taxon>Actinomycetes</taxon>
        <taxon>Mycobacteriales</taxon>
        <taxon>Mycobacteriaceae</taxon>
        <taxon>Mycolicibacterium</taxon>
    </lineage>
</organism>
<protein>
    <submittedName>
        <fullName evidence="2">Uncharacterized protein</fullName>
    </submittedName>
</protein>
<keyword evidence="3" id="KW-1185">Reference proteome</keyword>
<evidence type="ECO:0000313" key="1">
    <source>
        <dbReference type="EMBL" id="QPG69076.1"/>
    </source>
</evidence>
<dbReference type="EMBL" id="CP062008">
    <property type="protein sequence ID" value="QPG69076.1"/>
    <property type="molecule type" value="Genomic_DNA"/>
</dbReference>
<dbReference type="GeneID" id="76728695"/>